<dbReference type="Proteomes" id="UP000670776">
    <property type="component" value="Unassembled WGS sequence"/>
</dbReference>
<dbReference type="RefSeq" id="WP_209652784.1">
    <property type="nucleotide sequence ID" value="NZ_JAGJCB010000002.1"/>
</dbReference>
<protein>
    <recommendedName>
        <fullName evidence="3">MG2 domain-containing protein</fullName>
    </recommendedName>
</protein>
<dbReference type="Gene3D" id="2.60.40.1930">
    <property type="match status" value="1"/>
</dbReference>
<comment type="caution">
    <text evidence="1">The sequence shown here is derived from an EMBL/GenBank/DDBJ whole genome shotgun (WGS) entry which is preliminary data.</text>
</comment>
<proteinExistence type="predicted"/>
<evidence type="ECO:0000313" key="2">
    <source>
        <dbReference type="Proteomes" id="UP000670776"/>
    </source>
</evidence>
<evidence type="ECO:0000313" key="1">
    <source>
        <dbReference type="EMBL" id="MBP0902923.1"/>
    </source>
</evidence>
<organism evidence="1 2">
    <name type="scientific">Mariniflexile gromovii</name>
    <dbReference type="NCBI Taxonomy" id="362523"/>
    <lineage>
        <taxon>Bacteria</taxon>
        <taxon>Pseudomonadati</taxon>
        <taxon>Bacteroidota</taxon>
        <taxon>Flavobacteriia</taxon>
        <taxon>Flavobacteriales</taxon>
        <taxon>Flavobacteriaceae</taxon>
        <taxon>Mariniflexile</taxon>
    </lineage>
</organism>
<keyword evidence="2" id="KW-1185">Reference proteome</keyword>
<evidence type="ECO:0008006" key="3">
    <source>
        <dbReference type="Google" id="ProtNLM"/>
    </source>
</evidence>
<dbReference type="EMBL" id="JAGJCB010000002">
    <property type="protein sequence ID" value="MBP0902923.1"/>
    <property type="molecule type" value="Genomic_DNA"/>
</dbReference>
<sequence length="822" mass="92508">MLHPLNRITKPLLKCFLVFFSTTILLSAQEKKSIPKIEKVYLHTDRTTYTLGESLWYKAYSVFAYNNLLYSDSNILYVELVSSDSKIMVQNKTQLVDGLGHGDFKLTDSVGFKAGVYQIRAYTNYIRNFGNDFVFKKEITVIDVFDKKSKETASESAPLETEAKPVKTVQKTFDVQFFPEGGSLVNNIESVVAFKAVDAHGMPITVQGKILDASGELVTFFGSLHDGMGKFQLKPLKGKQYHAEVSISDGTEIEAPLPKVIDTGYLLSLKKINNTNVVTIKTNEETLQQHPDAPVTLVCTTRGVSYLEGTQLLKETTLSFELPETDFPEGISQVTLYDAYLKPQSERLVYIDKEQDLEVALTTDKKQYKPSEKVTVHVTSKTKTGVSVPASYSLSCTDLNGVKNAKNYGTTISSYFLMESDIRGEVYNPSYYFDATNPKRLEHLDLLLLTQGWRDFLWKKLPKVNDSLAYETEKGFTISGRVKKLFGNRPEENNTVSLTLFSKSGMNGLNTITDANGTFKFKDLAFLGKTTMYLNSKNDKGKSEGMIELDTLNKKPMVVDFKKSTPIDSTQIDFVKKQVYKKYVMNGVAPENVLDEVEVIAKKPRTVENMNSDLFRGYVIDEESPSFADIFELLKYAIPTLDLNTTESIKFSRNTEPALIVVNQTRILDPDPDYEGALMVLDYVRNIMVDDVIKIEYDNSAVSTMIYGNQARNGVISITLKGTGDYDSSKKVFHSLKQQIEGFYNAREFYSFNSEKPSLELDNREKVRNTVYWNPYMHPDATGVSEASYYNTEVETNIKVSLEGITATGIPVVVHATYTIEK</sequence>
<reference evidence="1 2" key="1">
    <citation type="submission" date="2021-04" db="EMBL/GenBank/DDBJ databases">
        <title>Mariniflexile gromovii gen. nov., sp. nov., a gliding bacterium isolated from the sea urchin Strongylocentrotus intermedius.</title>
        <authorList>
            <person name="Ko S."/>
            <person name="Le V."/>
            <person name="Ahn C.-Y."/>
            <person name="Oh H.-M."/>
        </authorList>
    </citation>
    <scope>NUCLEOTIDE SEQUENCE [LARGE SCALE GENOMIC DNA]</scope>
    <source>
        <strain evidence="1 2">KCTC 12570</strain>
    </source>
</reference>
<gene>
    <name evidence="1" type="ORF">J8H85_03695</name>
</gene>
<accession>A0ABS4BR78</accession>
<name>A0ABS4BR78_9FLAO</name>